<dbReference type="GO" id="GO:0016787">
    <property type="term" value="F:hydrolase activity"/>
    <property type="evidence" value="ECO:0007669"/>
    <property type="project" value="UniProtKB-KW"/>
</dbReference>
<dbReference type="Pfam" id="PF00293">
    <property type="entry name" value="NUDIX"/>
    <property type="match status" value="1"/>
</dbReference>
<dbReference type="InterPro" id="IPR015797">
    <property type="entry name" value="NUDIX_hydrolase-like_dom_sf"/>
</dbReference>
<proteinExistence type="predicted"/>
<name>A0A0G3CA69_METBA</name>
<protein>
    <submittedName>
        <fullName evidence="4">NUDIX hydrolase</fullName>
    </submittedName>
</protein>
<dbReference type="PROSITE" id="PS00893">
    <property type="entry name" value="NUDIX_BOX"/>
    <property type="match status" value="1"/>
</dbReference>
<dbReference type="AlphaFoldDB" id="A0A0G3CA69"/>
<dbReference type="PROSITE" id="PS51462">
    <property type="entry name" value="NUDIX"/>
    <property type="match status" value="1"/>
</dbReference>
<evidence type="ECO:0000256" key="1">
    <source>
        <dbReference type="ARBA" id="ARBA00001946"/>
    </source>
</evidence>
<dbReference type="Gene3D" id="3.90.79.10">
    <property type="entry name" value="Nucleoside Triphosphate Pyrophosphohydrolase"/>
    <property type="match status" value="1"/>
</dbReference>
<dbReference type="Proteomes" id="UP000035331">
    <property type="component" value="Chromosome"/>
</dbReference>
<dbReference type="InterPro" id="IPR020084">
    <property type="entry name" value="NUDIX_hydrolase_CS"/>
</dbReference>
<dbReference type="PRINTS" id="PR00502">
    <property type="entry name" value="NUDIXFAMILY"/>
</dbReference>
<dbReference type="SUPFAM" id="SSF55811">
    <property type="entry name" value="Nudix"/>
    <property type="match status" value="1"/>
</dbReference>
<dbReference type="RefSeq" id="WP_203397918.1">
    <property type="nucleotide sequence ID" value="NZ_CP008746.1"/>
</dbReference>
<evidence type="ECO:0000259" key="3">
    <source>
        <dbReference type="PROSITE" id="PS51462"/>
    </source>
</evidence>
<dbReference type="PANTHER" id="PTHR43046:SF14">
    <property type="entry name" value="MUTT_NUDIX FAMILY PROTEIN"/>
    <property type="match status" value="1"/>
</dbReference>
<evidence type="ECO:0000313" key="4">
    <source>
        <dbReference type="EMBL" id="AKJ37590.1"/>
    </source>
</evidence>
<gene>
    <name evidence="4" type="ORF">MCM1_0487</name>
</gene>
<accession>A0A0G3CA69</accession>
<feature type="domain" description="Nudix hydrolase" evidence="3">
    <location>
        <begin position="27"/>
        <end position="169"/>
    </location>
</feature>
<dbReference type="PANTHER" id="PTHR43046">
    <property type="entry name" value="GDP-MANNOSE MANNOSYL HYDROLASE"/>
    <property type="match status" value="1"/>
</dbReference>
<dbReference type="InterPro" id="IPR020476">
    <property type="entry name" value="Nudix_hydrolase"/>
</dbReference>
<keyword evidence="2 4" id="KW-0378">Hydrolase</keyword>
<reference evidence="5" key="1">
    <citation type="submission" date="2014-06" db="EMBL/GenBank/DDBJ databases">
        <title>The complete genome sequence of Methanosarcina barkeri CM1.</title>
        <authorList>
            <consortium name="Pastoral Greenhouse Gas Research Consortium"/>
            <person name="Lambie S.C."/>
            <person name="Leahy S.C."/>
            <person name="Kelly W.J."/>
            <person name="Li D."/>
            <person name="Reilly K."/>
            <person name="Attwood G.T."/>
            <person name="Altermann E."/>
        </authorList>
    </citation>
    <scope>NUCLEOTIDE SEQUENCE [LARGE SCALE GENOMIC DNA]</scope>
    <source>
        <strain evidence="5">CM1</strain>
    </source>
</reference>
<dbReference type="GeneID" id="31593614"/>
<dbReference type="EMBL" id="CP008746">
    <property type="protein sequence ID" value="AKJ37590.1"/>
    <property type="molecule type" value="Genomic_DNA"/>
</dbReference>
<sequence length="217" mass="24299">MANLFLNNSMSIYEIDSLARKYCSEKQWGMGIFIAVFDPSINDVLLVKTGQYAMDADGGTPWNLPGGGVEPGELPSHAALRELKEETGLSSPSGLRFAAWLERPYFRSRWGTTGELVILFCGVDRTNGSGLRPAPPEIVQCGFYHFNLHEWLNVPSKGNDNHPLSPLPRHWVYWTLIAQMMLKDPKMFPVIHEYSSSEDMALPLEGLNYGGGLNYKF</sequence>
<comment type="cofactor">
    <cofactor evidence="1">
        <name>Mg(2+)</name>
        <dbReference type="ChEBI" id="CHEBI:18420"/>
    </cofactor>
</comment>
<evidence type="ECO:0000256" key="2">
    <source>
        <dbReference type="ARBA" id="ARBA00022801"/>
    </source>
</evidence>
<dbReference type="CDD" id="cd02883">
    <property type="entry name" value="NUDIX_Hydrolase"/>
    <property type="match status" value="1"/>
</dbReference>
<organism evidence="4 5">
    <name type="scientific">Methanosarcina barkeri CM1</name>
    <dbReference type="NCBI Taxonomy" id="796385"/>
    <lineage>
        <taxon>Archaea</taxon>
        <taxon>Methanobacteriati</taxon>
        <taxon>Methanobacteriota</taxon>
        <taxon>Stenosarchaea group</taxon>
        <taxon>Methanomicrobia</taxon>
        <taxon>Methanosarcinales</taxon>
        <taxon>Methanosarcinaceae</taxon>
        <taxon>Methanosarcina</taxon>
    </lineage>
</organism>
<evidence type="ECO:0000313" key="5">
    <source>
        <dbReference type="Proteomes" id="UP000035331"/>
    </source>
</evidence>
<reference evidence="4 5" key="2">
    <citation type="journal article" date="2015" name="Stand. Genomic Sci.">
        <title>The complete genome sequence of the rumen methanogen Methanosarcina barkeri CM1.</title>
        <authorList>
            <person name="Lambie S.C."/>
            <person name="Kelly W.J."/>
            <person name="Leahy S.C."/>
            <person name="Li D."/>
            <person name="Reilly K."/>
            <person name="McAllister T.A."/>
            <person name="Valle E.R."/>
            <person name="Attwood G.T."/>
            <person name="Altermann E."/>
        </authorList>
    </citation>
    <scope>NUCLEOTIDE SEQUENCE [LARGE SCALE GENOMIC DNA]</scope>
    <source>
        <strain evidence="4 5">CM1</strain>
    </source>
</reference>
<dbReference type="InterPro" id="IPR000086">
    <property type="entry name" value="NUDIX_hydrolase_dom"/>
</dbReference>